<accession>A0A9P6C0N0</accession>
<dbReference type="EMBL" id="MU151195">
    <property type="protein sequence ID" value="KAF9447531.1"/>
    <property type="molecule type" value="Genomic_DNA"/>
</dbReference>
<sequence>MHRYLGSTAMSICGGRSPFDFRDSCARASWGALVPGTFVCVFSIPVPGPIHYLFEPVTPQFWSCLSLQDAKALDPQVLSADSVFDDEDTPAAAPHAPQLVSWRTVVFTFIGTVEILWWLAHT</sequence>
<proteinExistence type="predicted"/>
<protein>
    <submittedName>
        <fullName evidence="2">Uncharacterized protein</fullName>
    </submittedName>
</protein>
<evidence type="ECO:0000313" key="3">
    <source>
        <dbReference type="Proteomes" id="UP000807342"/>
    </source>
</evidence>
<organism evidence="2 3">
    <name type="scientific">Macrolepiota fuliginosa MF-IS2</name>
    <dbReference type="NCBI Taxonomy" id="1400762"/>
    <lineage>
        <taxon>Eukaryota</taxon>
        <taxon>Fungi</taxon>
        <taxon>Dikarya</taxon>
        <taxon>Basidiomycota</taxon>
        <taxon>Agaricomycotina</taxon>
        <taxon>Agaricomycetes</taxon>
        <taxon>Agaricomycetidae</taxon>
        <taxon>Agaricales</taxon>
        <taxon>Agaricineae</taxon>
        <taxon>Agaricaceae</taxon>
        <taxon>Macrolepiota</taxon>
    </lineage>
</organism>
<reference evidence="2" key="1">
    <citation type="submission" date="2020-11" db="EMBL/GenBank/DDBJ databases">
        <authorList>
            <consortium name="DOE Joint Genome Institute"/>
            <person name="Ahrendt S."/>
            <person name="Riley R."/>
            <person name="Andreopoulos W."/>
            <person name="Labutti K."/>
            <person name="Pangilinan J."/>
            <person name="Ruiz-Duenas F.J."/>
            <person name="Barrasa J.M."/>
            <person name="Sanchez-Garcia M."/>
            <person name="Camarero S."/>
            <person name="Miyauchi S."/>
            <person name="Serrano A."/>
            <person name="Linde D."/>
            <person name="Babiker R."/>
            <person name="Drula E."/>
            <person name="Ayuso-Fernandez I."/>
            <person name="Pacheco R."/>
            <person name="Padilla G."/>
            <person name="Ferreira P."/>
            <person name="Barriuso J."/>
            <person name="Kellner H."/>
            <person name="Castanera R."/>
            <person name="Alfaro M."/>
            <person name="Ramirez L."/>
            <person name="Pisabarro A.G."/>
            <person name="Kuo A."/>
            <person name="Tritt A."/>
            <person name="Lipzen A."/>
            <person name="He G."/>
            <person name="Yan M."/>
            <person name="Ng V."/>
            <person name="Cullen D."/>
            <person name="Martin F."/>
            <person name="Rosso M.-N."/>
            <person name="Henrissat B."/>
            <person name="Hibbett D."/>
            <person name="Martinez A.T."/>
            <person name="Grigoriev I.V."/>
        </authorList>
    </citation>
    <scope>NUCLEOTIDE SEQUENCE</scope>
    <source>
        <strain evidence="2">MF-IS2</strain>
    </source>
</reference>
<keyword evidence="1" id="KW-0472">Membrane</keyword>
<gene>
    <name evidence="2" type="ORF">P691DRAFT_802215</name>
</gene>
<name>A0A9P6C0N0_9AGAR</name>
<dbReference type="AlphaFoldDB" id="A0A9P6C0N0"/>
<evidence type="ECO:0000256" key="1">
    <source>
        <dbReference type="SAM" id="Phobius"/>
    </source>
</evidence>
<comment type="caution">
    <text evidence="2">The sequence shown here is derived from an EMBL/GenBank/DDBJ whole genome shotgun (WGS) entry which is preliminary data.</text>
</comment>
<feature type="transmembrane region" description="Helical" evidence="1">
    <location>
        <begin position="100"/>
        <end position="120"/>
    </location>
</feature>
<keyword evidence="3" id="KW-1185">Reference proteome</keyword>
<keyword evidence="1" id="KW-0812">Transmembrane</keyword>
<dbReference type="Proteomes" id="UP000807342">
    <property type="component" value="Unassembled WGS sequence"/>
</dbReference>
<keyword evidence="1" id="KW-1133">Transmembrane helix</keyword>
<evidence type="ECO:0000313" key="2">
    <source>
        <dbReference type="EMBL" id="KAF9447531.1"/>
    </source>
</evidence>